<dbReference type="AlphaFoldDB" id="A0A9D4B2W4"/>
<dbReference type="Pfam" id="PF04548">
    <property type="entry name" value="AIG1"/>
    <property type="match status" value="1"/>
</dbReference>
<dbReference type="SUPFAM" id="SSF52540">
    <property type="entry name" value="P-loop containing nucleoside triphosphate hydrolases"/>
    <property type="match status" value="1"/>
</dbReference>
<dbReference type="InterPro" id="IPR045058">
    <property type="entry name" value="GIMA/IAN/Toc"/>
</dbReference>
<organism evidence="7 8">
    <name type="scientific">Mauremys mutica</name>
    <name type="common">yellowpond turtle</name>
    <dbReference type="NCBI Taxonomy" id="74926"/>
    <lineage>
        <taxon>Eukaryota</taxon>
        <taxon>Metazoa</taxon>
        <taxon>Chordata</taxon>
        <taxon>Craniata</taxon>
        <taxon>Vertebrata</taxon>
        <taxon>Euteleostomi</taxon>
        <taxon>Archelosauria</taxon>
        <taxon>Testudinata</taxon>
        <taxon>Testudines</taxon>
        <taxon>Cryptodira</taxon>
        <taxon>Durocryptodira</taxon>
        <taxon>Testudinoidea</taxon>
        <taxon>Geoemydidae</taxon>
        <taxon>Geoemydinae</taxon>
        <taxon>Mauremys</taxon>
    </lineage>
</organism>
<evidence type="ECO:0000256" key="3">
    <source>
        <dbReference type="ARBA" id="ARBA00023134"/>
    </source>
</evidence>
<dbReference type="CDD" id="cd01852">
    <property type="entry name" value="AIG1"/>
    <property type="match status" value="1"/>
</dbReference>
<dbReference type="PANTHER" id="PTHR10903:SF170">
    <property type="entry name" value="GTPASE IMAP FAMILY MEMBER 7"/>
    <property type="match status" value="1"/>
</dbReference>
<gene>
    <name evidence="7" type="ORF">KIL84_012291</name>
</gene>
<dbReference type="GO" id="GO:0005525">
    <property type="term" value="F:GTP binding"/>
    <property type="evidence" value="ECO:0007669"/>
    <property type="project" value="UniProtKB-KW"/>
</dbReference>
<feature type="compositionally biased region" description="Polar residues" evidence="5">
    <location>
        <begin position="20"/>
        <end position="29"/>
    </location>
</feature>
<comment type="caution">
    <text evidence="7">The sequence shown here is derived from an EMBL/GenBank/DDBJ whole genome shotgun (WGS) entry which is preliminary data.</text>
</comment>
<dbReference type="Proteomes" id="UP000827986">
    <property type="component" value="Unassembled WGS sequence"/>
</dbReference>
<evidence type="ECO:0000313" key="7">
    <source>
        <dbReference type="EMBL" id="KAH1178589.1"/>
    </source>
</evidence>
<dbReference type="Gene3D" id="3.40.50.300">
    <property type="entry name" value="P-loop containing nucleotide triphosphate hydrolases"/>
    <property type="match status" value="1"/>
</dbReference>
<keyword evidence="4" id="KW-0175">Coiled coil</keyword>
<evidence type="ECO:0000313" key="8">
    <source>
        <dbReference type="Proteomes" id="UP000827986"/>
    </source>
</evidence>
<proteinExistence type="inferred from homology"/>
<reference evidence="7" key="1">
    <citation type="submission" date="2021-09" db="EMBL/GenBank/DDBJ databases">
        <title>The genome of Mauremys mutica provides insights into the evolution of semi-aquatic lifestyle.</title>
        <authorList>
            <person name="Gong S."/>
            <person name="Gao Y."/>
        </authorList>
    </citation>
    <scope>NUCLEOTIDE SEQUENCE</scope>
    <source>
        <strain evidence="7">MM-2020</strain>
        <tissue evidence="7">Muscle</tissue>
    </source>
</reference>
<feature type="domain" description="AIG1-type G" evidence="6">
    <location>
        <begin position="53"/>
        <end position="255"/>
    </location>
</feature>
<feature type="coiled-coil region" evidence="4">
    <location>
        <begin position="248"/>
        <end position="333"/>
    </location>
</feature>
<evidence type="ECO:0000259" key="6">
    <source>
        <dbReference type="PROSITE" id="PS51720"/>
    </source>
</evidence>
<sequence length="363" mass="41519">MAQQMEGAPESARGARVRSPGTQIFQPNTKGRKRQKMEGTCPVSGDDSQQTRKEELRIVLVGKTGCGKSATANTILGRKAFDSKLSVISITKECKKEGASLDDTRDILVVDTPGLFDTKVSLEKTSKEIGRCMLYSSPGPHAIVMVIQLGRFTEEEKKTVERIQEIFGDEAVRYIILLFTHTENLEKVELLDQLQKATDKNLSELVRKCNNRVCAFDNKEKERGAQVSELIKMIDAMVSENGGSYYTNEMYEEAEKKIQAKTEELQKKYREEEEKKKKEIENIIQEEIKKREDKFMEEREQERKKEAMEQELKKKLEEIKQQYRAKQEGARNEAKNDGDILTWAGKCINRLCTSVVGWLSNLF</sequence>
<keyword evidence="3" id="KW-0342">GTP-binding</keyword>
<dbReference type="InterPro" id="IPR027417">
    <property type="entry name" value="P-loop_NTPase"/>
</dbReference>
<dbReference type="EMBL" id="JAHDVG010000474">
    <property type="protein sequence ID" value="KAH1178589.1"/>
    <property type="molecule type" value="Genomic_DNA"/>
</dbReference>
<dbReference type="PROSITE" id="PS51720">
    <property type="entry name" value="G_AIG1"/>
    <property type="match status" value="1"/>
</dbReference>
<keyword evidence="2" id="KW-0547">Nucleotide-binding</keyword>
<evidence type="ECO:0000256" key="2">
    <source>
        <dbReference type="ARBA" id="ARBA00022741"/>
    </source>
</evidence>
<protein>
    <recommendedName>
        <fullName evidence="6">AIG1-type G domain-containing protein</fullName>
    </recommendedName>
</protein>
<evidence type="ECO:0000256" key="1">
    <source>
        <dbReference type="ARBA" id="ARBA00008535"/>
    </source>
</evidence>
<dbReference type="OrthoDB" id="8954335at2759"/>
<keyword evidence="8" id="KW-1185">Reference proteome</keyword>
<dbReference type="InterPro" id="IPR006703">
    <property type="entry name" value="G_AIG1"/>
</dbReference>
<evidence type="ECO:0000256" key="5">
    <source>
        <dbReference type="SAM" id="MobiDB-lite"/>
    </source>
</evidence>
<evidence type="ECO:0000256" key="4">
    <source>
        <dbReference type="SAM" id="Coils"/>
    </source>
</evidence>
<feature type="region of interest" description="Disordered" evidence="5">
    <location>
        <begin position="1"/>
        <end position="52"/>
    </location>
</feature>
<comment type="similarity">
    <text evidence="1">Belongs to the TRAFAC class TrmE-Era-EngA-EngB-Septin-like GTPase superfamily. AIG1/Toc34/Toc159-like paraseptin GTPase family. IAN subfamily.</text>
</comment>
<accession>A0A9D4B2W4</accession>
<dbReference type="FunFam" id="3.40.50.300:FF:000366">
    <property type="entry name" value="GTPase, IMAP family member 2"/>
    <property type="match status" value="1"/>
</dbReference>
<name>A0A9D4B2W4_9SAUR</name>
<dbReference type="PANTHER" id="PTHR10903">
    <property type="entry name" value="GTPASE, IMAP FAMILY MEMBER-RELATED"/>
    <property type="match status" value="1"/>
</dbReference>